<dbReference type="AlphaFoldDB" id="A0A2Z2PSR0"/>
<evidence type="ECO:0000313" key="1">
    <source>
        <dbReference type="EMBL" id="ASK46064.1"/>
    </source>
</evidence>
<protein>
    <submittedName>
        <fullName evidence="1">Uncharacterized protein</fullName>
    </submittedName>
</protein>
<name>A0A2Z2PSR0_9HYPH</name>
<keyword evidence="1" id="KW-0614">Plasmid</keyword>
<geneLocation type="plasmid" evidence="1">
    <name>pTi_Tun159</name>
</geneLocation>
<reference evidence="1" key="1">
    <citation type="submission" date="2016-10" db="EMBL/GenBank/DDBJ databases">
        <title>Agrobacterium Ti plasmids: Classification based on T-DNA and Vir regions organization.</title>
        <authorList>
            <person name="Nabi N."/>
            <person name="Vial L."/>
            <person name="Ben Hafsa A."/>
            <person name="Chapulliot D."/>
            <person name="Berard A."/>
            <person name="Chauveau A."/>
            <person name="Le Paslier M.-C."/>
            <person name="Harzallah Skhiri F."/>
            <person name="Brunel D."/>
            <person name="Nesme X."/>
            <person name="Chaouachi M."/>
        </authorList>
    </citation>
    <scope>NUCLEOTIDE SEQUENCE</scope>
    <source>
        <strain evidence="1">Tun159</strain>
        <plasmid evidence="1">pTi_Tun159</plasmid>
    </source>
</reference>
<accession>A0A2Z2PSR0</accession>
<organism evidence="1">
    <name type="scientific">Agrobacterium rubi</name>
    <dbReference type="NCBI Taxonomy" id="28099"/>
    <lineage>
        <taxon>Bacteria</taxon>
        <taxon>Pseudomonadati</taxon>
        <taxon>Pseudomonadota</taxon>
        <taxon>Alphaproteobacteria</taxon>
        <taxon>Hyphomicrobiales</taxon>
        <taxon>Rhizobiaceae</taxon>
        <taxon>Rhizobium/Agrobacterium group</taxon>
        <taxon>Agrobacterium</taxon>
    </lineage>
</organism>
<dbReference type="EMBL" id="KY000055">
    <property type="protein sequence ID" value="ASK46064.1"/>
    <property type="molecule type" value="Genomic_DNA"/>
</dbReference>
<proteinExistence type="predicted"/>
<sequence>MVIILSSADFHRLTIFDAGLPLSKDGYLSQRKSRVPCSLAVISSMLHRQKGAVRLGLCWDRHVPGNIPDKASKFARNSGQNTRLWFPGF</sequence>